<dbReference type="GO" id="GO:0031177">
    <property type="term" value="F:phosphopantetheine binding"/>
    <property type="evidence" value="ECO:0007669"/>
    <property type="project" value="InterPro"/>
</dbReference>
<dbReference type="KEGG" id="srt:Srot_2767"/>
<dbReference type="Pfam" id="PF00698">
    <property type="entry name" value="Acyl_transf_1"/>
    <property type="match status" value="1"/>
</dbReference>
<feature type="domain" description="Carrier" evidence="6">
    <location>
        <begin position="1235"/>
        <end position="1309"/>
    </location>
</feature>
<dbReference type="CDD" id="cd00833">
    <property type="entry name" value="PKS"/>
    <property type="match status" value="1"/>
</dbReference>
<evidence type="ECO:0000256" key="1">
    <source>
        <dbReference type="ARBA" id="ARBA00022450"/>
    </source>
</evidence>
<feature type="region of interest" description="Disordered" evidence="5">
    <location>
        <begin position="1389"/>
        <end position="1427"/>
    </location>
</feature>
<dbReference type="SMART" id="SM00827">
    <property type="entry name" value="PKS_AT"/>
    <property type="match status" value="1"/>
</dbReference>
<dbReference type="Gene3D" id="3.40.366.10">
    <property type="entry name" value="Malonyl-Coenzyme A Acyl Carrier Protein, domain 2"/>
    <property type="match status" value="1"/>
</dbReference>
<keyword evidence="9" id="KW-1185">Reference proteome</keyword>
<dbReference type="Gene3D" id="3.40.50.1820">
    <property type="entry name" value="alpha/beta hydrolase"/>
    <property type="match status" value="1"/>
</dbReference>
<dbReference type="FunFam" id="3.30.70.250:FF:000003">
    <property type="entry name" value="Polyketide beta-ketoacyl synthase Pks3"/>
    <property type="match status" value="1"/>
</dbReference>
<keyword evidence="3" id="KW-0808">Transferase</keyword>
<keyword evidence="2" id="KW-0597">Phosphoprotein</keyword>
<reference evidence="8 9" key="1">
    <citation type="journal article" date="2010" name="Stand. Genomic Sci.">
        <title>Complete genome sequence of Segniliparus rotundus type strain (CDC 1076).</title>
        <authorList>
            <person name="Sikorski J."/>
            <person name="Lapidus A."/>
            <person name="Copeland A."/>
            <person name="Misra M."/>
            <person name="Glavina Del Rio T."/>
            <person name="Nolan M."/>
            <person name="Lucas S."/>
            <person name="Chen F."/>
            <person name="Tice H."/>
            <person name="Cheng J.F."/>
            <person name="Jando M."/>
            <person name="Schneider S."/>
            <person name="Bruce D."/>
            <person name="Goodwin L."/>
            <person name="Pitluck S."/>
            <person name="Liolios K."/>
            <person name="Mikhailova N."/>
            <person name="Pati A."/>
            <person name="Ivanova N."/>
            <person name="Mavromatis K."/>
            <person name="Chen A."/>
            <person name="Palaniappan K."/>
            <person name="Chertkov O."/>
            <person name="Land M."/>
            <person name="Hauser L."/>
            <person name="Chang Y.J."/>
            <person name="Jeffries C.D."/>
            <person name="Brettin T."/>
            <person name="Detter J.C."/>
            <person name="Han C."/>
            <person name="Rohde M."/>
            <person name="Goker M."/>
            <person name="Bristow J."/>
            <person name="Eisen J.A."/>
            <person name="Markowitz V."/>
            <person name="Hugenholtz P."/>
            <person name="Kyrpides N.C."/>
            <person name="Klenk H.P."/>
        </authorList>
    </citation>
    <scope>NUCLEOTIDE SEQUENCE [LARGE SCALE GENOMIC DNA]</scope>
    <source>
        <strain evidence="9">ATCC BAA-972 / CDC 1076 / CIP 108378 / DSM 44985 / JCM 13578</strain>
    </source>
</reference>
<dbReference type="OrthoDB" id="9778690at2"/>
<dbReference type="PROSITE" id="PS00606">
    <property type="entry name" value="KS3_1"/>
    <property type="match status" value="1"/>
</dbReference>
<gene>
    <name evidence="8" type="ordered locus">Srot_2767</name>
</gene>
<dbReference type="InterPro" id="IPR050091">
    <property type="entry name" value="PKS_NRPS_Biosynth_Enz"/>
</dbReference>
<dbReference type="SMART" id="SM00825">
    <property type="entry name" value="PKS_KS"/>
    <property type="match status" value="1"/>
</dbReference>
<dbReference type="EMBL" id="CP001958">
    <property type="protein sequence ID" value="ADG99199.1"/>
    <property type="molecule type" value="Genomic_DNA"/>
</dbReference>
<dbReference type="GO" id="GO:0005737">
    <property type="term" value="C:cytoplasm"/>
    <property type="evidence" value="ECO:0007669"/>
    <property type="project" value="TreeGrafter"/>
</dbReference>
<protein>
    <submittedName>
        <fullName evidence="8">Beta-ketoacyl synthase</fullName>
    </submittedName>
</protein>
<dbReference type="SUPFAM" id="SSF52151">
    <property type="entry name" value="FabD/lysophospholipase-like"/>
    <property type="match status" value="1"/>
</dbReference>
<dbReference type="InterPro" id="IPR016035">
    <property type="entry name" value="Acyl_Trfase/lysoPLipase"/>
</dbReference>
<dbReference type="Pfam" id="PF02801">
    <property type="entry name" value="Ketoacyl-synt_C"/>
    <property type="match status" value="1"/>
</dbReference>
<dbReference type="Pfam" id="PF00550">
    <property type="entry name" value="PP-binding"/>
    <property type="match status" value="2"/>
</dbReference>
<dbReference type="Pfam" id="PF00975">
    <property type="entry name" value="Thioesterase"/>
    <property type="match status" value="1"/>
</dbReference>
<dbReference type="InterPro" id="IPR014030">
    <property type="entry name" value="Ketoacyl_synth_N"/>
</dbReference>
<evidence type="ECO:0000256" key="5">
    <source>
        <dbReference type="SAM" id="MobiDB-lite"/>
    </source>
</evidence>
<dbReference type="NCBIfam" id="NF040607">
    <property type="entry name" value="mycolic_Pks13"/>
    <property type="match status" value="1"/>
</dbReference>
<dbReference type="PANTHER" id="PTHR43775">
    <property type="entry name" value="FATTY ACID SYNTHASE"/>
    <property type="match status" value="1"/>
</dbReference>
<dbReference type="SUPFAM" id="SSF53474">
    <property type="entry name" value="alpha/beta-Hydrolases"/>
    <property type="match status" value="1"/>
</dbReference>
<dbReference type="InterPro" id="IPR014031">
    <property type="entry name" value="Ketoacyl_synth_C"/>
</dbReference>
<dbReference type="STRING" id="640132.Srot_2767"/>
<dbReference type="PANTHER" id="PTHR43775:SF37">
    <property type="entry name" value="SI:DKEY-61P9.11"/>
    <property type="match status" value="1"/>
</dbReference>
<dbReference type="InterPro" id="IPR014043">
    <property type="entry name" value="Acyl_transferase_dom"/>
</dbReference>
<dbReference type="GO" id="GO:0006633">
    <property type="term" value="P:fatty acid biosynthetic process"/>
    <property type="evidence" value="ECO:0007669"/>
    <property type="project" value="InterPro"/>
</dbReference>
<feature type="domain" description="Carrier" evidence="6">
    <location>
        <begin position="31"/>
        <end position="108"/>
    </location>
</feature>
<dbReference type="Gene3D" id="3.30.70.250">
    <property type="entry name" value="Malonyl-CoA ACP transacylase, ACP-binding"/>
    <property type="match status" value="1"/>
</dbReference>
<dbReference type="PROSITE" id="PS50075">
    <property type="entry name" value="CARRIER"/>
    <property type="match status" value="2"/>
</dbReference>
<evidence type="ECO:0000313" key="8">
    <source>
        <dbReference type="EMBL" id="ADG99199.1"/>
    </source>
</evidence>
<dbReference type="eggNOG" id="COG3321">
    <property type="taxonomic scope" value="Bacteria"/>
</dbReference>
<dbReference type="InterPro" id="IPR053778">
    <property type="entry name" value="Pks13"/>
</dbReference>
<dbReference type="InterPro" id="IPR020806">
    <property type="entry name" value="PKS_PP-bd"/>
</dbReference>
<dbReference type="eggNOG" id="COG3319">
    <property type="taxonomic scope" value="Bacteria"/>
</dbReference>
<dbReference type="Pfam" id="PF16197">
    <property type="entry name" value="KAsynt_C_assoc"/>
    <property type="match status" value="1"/>
</dbReference>
<dbReference type="Pfam" id="PF00109">
    <property type="entry name" value="ketoacyl-synt"/>
    <property type="match status" value="1"/>
</dbReference>
<dbReference type="SUPFAM" id="SSF47336">
    <property type="entry name" value="ACP-like"/>
    <property type="match status" value="2"/>
</dbReference>
<dbReference type="InterPro" id="IPR016039">
    <property type="entry name" value="Thiolase-like"/>
</dbReference>
<proteinExistence type="predicted"/>
<dbReference type="InterPro" id="IPR016036">
    <property type="entry name" value="Malonyl_transacylase_ACP-bd"/>
</dbReference>
<evidence type="ECO:0000259" key="7">
    <source>
        <dbReference type="PROSITE" id="PS52004"/>
    </source>
</evidence>
<feature type="region of interest" description="Disordered" evidence="5">
    <location>
        <begin position="562"/>
        <end position="611"/>
    </location>
</feature>
<dbReference type="InterPro" id="IPR018201">
    <property type="entry name" value="Ketoacyl_synth_AS"/>
</dbReference>
<dbReference type="SUPFAM" id="SSF55048">
    <property type="entry name" value="Probable ACP-binding domain of malonyl-CoA ACP transacylase"/>
    <property type="match status" value="1"/>
</dbReference>
<dbReference type="SUPFAM" id="SSF53901">
    <property type="entry name" value="Thiolase-like"/>
    <property type="match status" value="1"/>
</dbReference>
<dbReference type="InterPro" id="IPR009081">
    <property type="entry name" value="PP-bd_ACP"/>
</dbReference>
<keyword evidence="4" id="KW-0511">Multifunctional enzyme</keyword>
<name>D6ZD12_SEGRD</name>
<evidence type="ECO:0000256" key="4">
    <source>
        <dbReference type="ARBA" id="ARBA00023268"/>
    </source>
</evidence>
<feature type="domain" description="Ketosynthase family 3 (KS3)" evidence="7">
    <location>
        <begin position="129"/>
        <end position="554"/>
    </location>
</feature>
<dbReference type="GO" id="GO:0004315">
    <property type="term" value="F:3-oxoacyl-[acyl-carrier-protein] synthase activity"/>
    <property type="evidence" value="ECO:0007669"/>
    <property type="project" value="InterPro"/>
</dbReference>
<dbReference type="Gene3D" id="3.40.47.10">
    <property type="match status" value="1"/>
</dbReference>
<evidence type="ECO:0000256" key="3">
    <source>
        <dbReference type="ARBA" id="ARBA00022679"/>
    </source>
</evidence>
<evidence type="ECO:0000256" key="2">
    <source>
        <dbReference type="ARBA" id="ARBA00022553"/>
    </source>
</evidence>
<feature type="compositionally biased region" description="Basic and acidic residues" evidence="5">
    <location>
        <begin position="589"/>
        <end position="611"/>
    </location>
</feature>
<dbReference type="eggNOG" id="COG0236">
    <property type="taxonomic scope" value="Bacteria"/>
</dbReference>
<feature type="compositionally biased region" description="Low complexity" evidence="5">
    <location>
        <begin position="1393"/>
        <end position="1423"/>
    </location>
</feature>
<dbReference type="SMART" id="SM00823">
    <property type="entry name" value="PKS_PP"/>
    <property type="match status" value="2"/>
</dbReference>
<dbReference type="PROSITE" id="PS52004">
    <property type="entry name" value="KS3_2"/>
    <property type="match status" value="1"/>
</dbReference>
<accession>D6ZD12</accession>
<dbReference type="GO" id="GO:0005886">
    <property type="term" value="C:plasma membrane"/>
    <property type="evidence" value="ECO:0007669"/>
    <property type="project" value="TreeGrafter"/>
</dbReference>
<dbReference type="GO" id="GO:0004312">
    <property type="term" value="F:fatty acid synthase activity"/>
    <property type="evidence" value="ECO:0007669"/>
    <property type="project" value="TreeGrafter"/>
</dbReference>
<organism evidence="8 9">
    <name type="scientific">Segniliparus rotundus (strain ATCC BAA-972 / CDC 1076 / CIP 108378 / DSM 44985 / JCM 13578)</name>
    <dbReference type="NCBI Taxonomy" id="640132"/>
    <lineage>
        <taxon>Bacteria</taxon>
        <taxon>Bacillati</taxon>
        <taxon>Actinomycetota</taxon>
        <taxon>Actinomycetes</taxon>
        <taxon>Mycobacteriales</taxon>
        <taxon>Segniliparaceae</taxon>
        <taxon>Segniliparus</taxon>
    </lineage>
</organism>
<keyword evidence="1" id="KW-0596">Phosphopantetheine</keyword>
<dbReference type="InterPro" id="IPR020841">
    <property type="entry name" value="PKS_Beta-ketoAc_synthase_dom"/>
</dbReference>
<sequence>MSENQNAEVDPALLAALQERPDPSKHVRPDISEAELKQWLREWVSNATKLPLDQVTEDRPMEEFGLSSRDAVALSGDIEDKTDVKLTATVAFMHPTIATLAEYIINGPPEGVALDDDASAYQRGGLSDWLDVAVVGVAARFPGGANSPREMWDILLEGRDATSERPEGRWDEFTAEPRIADMLSKIPTRGGYLDDVQSFDCEFFSISPTEAVMIDPQQRLAMELTWEGLENARIPASELKGKDVGVFLGSSTNDYTFVVLADPTKTHPYAITGTATSVIAGRVSYYFDFHGPAISLDTACSSALVAVHQAVRSLRAGESSVAIAGGVNMLLTPLVHVGFGSLPGALAPDGKIKPFSSDSNGFNRSEGGGVLILKRLADAKRDGDQILAVISGSAVNSDGRSNGLIAPNPIAQAEVIRAAYRDAGVHPKDVDYVEAHGTGTPIGDPIEAEGLNAAVSSRHTDEQPLLMGSAKSNFGHLESAAGAVGLIKTVLALKNNQIPPQINYAGPSPYIPFDFYHQKVVTEPTEWPRYSGHAVAGVSGFGFSGTNAHVVLREVLPKDLGIEQPQSEGDDQQQAGDQTDEIQGAPSRGVREGGEERAPVHEARSNAGDRRLSPALKQVPLVLSAFVPSRRRKAAQDLVNWLESQDPKDVDLEAVGRSLAKRNHARARAVVLASTVEEAIQGLRAIADGKASLPPSQDGSGPLVFSADQPAALGPAWVVSGFGAQHRKMAKQLYEENPVFAKAIDEVNELIEFEYGESVVEMITDDSVDYSVGTAQIGIFAVQIGLAALLRHHGAQPAAIIGHSMAEATCAYLTGGLPLDQAVRVICARARLMGEGERMLGGDNYAGVQIIWPMALVEYSAEDVKELVKDFPEVEICVYAAPTHTVIGGPQAQVEAVVAKAEAAGKLARLLPTRGSSHCSQMDPLLGELSAELSDLEPQPLKVGFYSSVIADSYFPPGAGPIHGTDYWITNLRHAVWFAQAVRKAVDAGHTVFLELSPNPVSLVPVAATTFAAGVHDATLLHTLKRKEDESASVVAAMVQLWVHGGSLDVSSLFGPGDYADIPLTAWQRKRLWVDAKISSSAGSGILPGAHVLLPDGRHVWEVRADVVKDVQELVSLSAKAVFPEATVTALNQLAPIPSEEPDVLLTTTLTPHLGGASVRVQRQGSFDVLVEAVVSASADAAPAGEIKVLEPVGQDAKEKFDLGGTVGQAAELYDAIPAVGGLGFEDRWDPNGSETLSHRLRSIIAGAMGFDAEDLPLEVPLIELGLDSLSAIRIKHRVEYDFDIPPVQLQAVRNANAVDVETYVQYAVDNREVVAEIYEQQQKGNLDPEDIDLSTDPIGQIKAQLTAEGQEDFVVTRATVRQYIAQLKTQKGEPVPEGLLDDEPAAAQDHVSAAPAEEASAEAAAPEPADTAQPADAAQPTPDVDLSDQRAVAEAAGADVPPRDAAERLTFAAWIAVVGASPGGVFNTLPVPDEETAEKLAARLSDRAKGEITVDDIFDCENIEQLANIVRVPLEGGNVGPVRLLRARTDETGGVPVFLFHPAGGSSIVYEPLAKRLPATTPIFGMERHEAKTIEERAWHYVPLLKEIQGDGPYVLGGWSFGGYLAYAVALALKQEGADVPLLALIDSVRPSETPKDTPEEQRARIDRYFAFAKRNYGVATDIEPPYEKLIGASEEDQIKLVLDMMKLAGVQIPGGMIEHQRASYLDNLAIIKGELRAYDSPVVLYRADRMHDGGVELEPAYANIDPDGGWAPYVQNLDIVQCGGDHISIIDEPRISVVGADLSHRLAAIEADVLAKK</sequence>
<evidence type="ECO:0000259" key="6">
    <source>
        <dbReference type="PROSITE" id="PS50075"/>
    </source>
</evidence>
<dbReference type="RefSeq" id="WP_013139648.1">
    <property type="nucleotide sequence ID" value="NC_014168.1"/>
</dbReference>
<dbReference type="GO" id="GO:0071770">
    <property type="term" value="P:DIM/DIP cell wall layer assembly"/>
    <property type="evidence" value="ECO:0007669"/>
    <property type="project" value="TreeGrafter"/>
</dbReference>
<dbReference type="InterPro" id="IPR032821">
    <property type="entry name" value="PKS_assoc"/>
</dbReference>
<dbReference type="InterPro" id="IPR029058">
    <property type="entry name" value="AB_hydrolase_fold"/>
</dbReference>
<evidence type="ECO:0000313" key="9">
    <source>
        <dbReference type="Proteomes" id="UP000002247"/>
    </source>
</evidence>
<dbReference type="HOGENOM" id="CLU_000022_26_1_11"/>
<dbReference type="InterPro" id="IPR036736">
    <property type="entry name" value="ACP-like_sf"/>
</dbReference>
<dbReference type="InterPro" id="IPR001227">
    <property type="entry name" value="Ac_transferase_dom_sf"/>
</dbReference>
<dbReference type="Proteomes" id="UP000002247">
    <property type="component" value="Chromosome"/>
</dbReference>
<dbReference type="Gene3D" id="1.10.1200.10">
    <property type="entry name" value="ACP-like"/>
    <property type="match status" value="2"/>
</dbReference>
<dbReference type="InterPro" id="IPR001031">
    <property type="entry name" value="Thioesterase"/>
</dbReference>